<protein>
    <submittedName>
        <fullName evidence="1">Uncharacterized protein</fullName>
    </submittedName>
</protein>
<accession>A0ACD5WR55</accession>
<keyword evidence="2" id="KW-1185">Reference proteome</keyword>
<dbReference type="EnsemblPlants" id="AVESA.00010b.r2.4CG1251810.1">
    <property type="protein sequence ID" value="AVESA.00010b.r2.4CG1251810.1.CDS"/>
    <property type="gene ID" value="AVESA.00010b.r2.4CG1251810"/>
</dbReference>
<organism evidence="1 2">
    <name type="scientific">Avena sativa</name>
    <name type="common">Oat</name>
    <dbReference type="NCBI Taxonomy" id="4498"/>
    <lineage>
        <taxon>Eukaryota</taxon>
        <taxon>Viridiplantae</taxon>
        <taxon>Streptophyta</taxon>
        <taxon>Embryophyta</taxon>
        <taxon>Tracheophyta</taxon>
        <taxon>Spermatophyta</taxon>
        <taxon>Magnoliopsida</taxon>
        <taxon>Liliopsida</taxon>
        <taxon>Poales</taxon>
        <taxon>Poaceae</taxon>
        <taxon>BOP clade</taxon>
        <taxon>Pooideae</taxon>
        <taxon>Poodae</taxon>
        <taxon>Poeae</taxon>
        <taxon>Poeae Chloroplast Group 1 (Aveneae type)</taxon>
        <taxon>Aveninae</taxon>
        <taxon>Avena</taxon>
    </lineage>
</organism>
<evidence type="ECO:0000313" key="1">
    <source>
        <dbReference type="EnsemblPlants" id="AVESA.00010b.r2.4CG1251810.1.CDS"/>
    </source>
</evidence>
<reference evidence="1" key="1">
    <citation type="submission" date="2021-05" db="EMBL/GenBank/DDBJ databases">
        <authorList>
            <person name="Scholz U."/>
            <person name="Mascher M."/>
            <person name="Fiebig A."/>
        </authorList>
    </citation>
    <scope>NUCLEOTIDE SEQUENCE [LARGE SCALE GENOMIC DNA]</scope>
</reference>
<name>A0ACD5WR55_AVESA</name>
<evidence type="ECO:0000313" key="2">
    <source>
        <dbReference type="Proteomes" id="UP001732700"/>
    </source>
</evidence>
<proteinExistence type="predicted"/>
<reference evidence="1" key="2">
    <citation type="submission" date="2025-09" db="UniProtKB">
        <authorList>
            <consortium name="EnsemblPlants"/>
        </authorList>
    </citation>
    <scope>IDENTIFICATION</scope>
</reference>
<dbReference type="Proteomes" id="UP001732700">
    <property type="component" value="Chromosome 4C"/>
</dbReference>
<sequence length="466" mass="52254">MEVETGLDNMDSSVREMDHMAASGAAATKVQKVYRSYRTRRKLADSAIIVEELWWQALEFARLNHSTVSFYDGSQPETAASRWSRVSLNASKVGQGLSRDGKALKLAVQHWIEAIDPRHRRGHNLYFYYHIWCQSRDSQPFFYWLDIGEGKDVDLVECPRALLKKECIKYLGPQEREYYEYIITKGKIVHKMSGEPLDTSQGPNGMKWIFVMSTSKKLYVGKKDRGVFQHSSFLAGGATIAAGRFIAKNGVIKCIWAYSGHYKPSPEDLSNFMIFLEENGVDTKEVEVFSFTKEEYYEDPVHNTKHNPAATIMSSNPPKFIIPSNEASGPASQTEAVENNNVCVEQARATYQRTLSGGPQTPRDAIVSQKAILERVNSKSKSKSYQLGHRLSLQWSTGSGPRIGCVKDYPMELRTQALEMVQQSRTPTKGIDSSGLVEGKTMPLSHLANIATHTSADLPAIAKLRI</sequence>